<evidence type="ECO:0000256" key="6">
    <source>
        <dbReference type="ARBA" id="ARBA00023054"/>
    </source>
</evidence>
<keyword evidence="7" id="KW-0206">Cytoskeleton</keyword>
<dbReference type="EMBL" id="JXJN01002650">
    <property type="status" value="NOT_ANNOTATED_CDS"/>
    <property type="molecule type" value="Genomic_DNA"/>
</dbReference>
<evidence type="ECO:0000313" key="10">
    <source>
        <dbReference type="EnsemblMetazoa" id="GPPI006534-PA"/>
    </source>
</evidence>
<dbReference type="EMBL" id="JXJN01002651">
    <property type="status" value="NOT_ANNOTATED_CDS"/>
    <property type="molecule type" value="Genomic_DNA"/>
</dbReference>
<evidence type="ECO:0000256" key="3">
    <source>
        <dbReference type="ARBA" id="ARBA00022490"/>
    </source>
</evidence>
<keyword evidence="4 9" id="KW-0853">WD repeat</keyword>
<dbReference type="PROSITE" id="PS50082">
    <property type="entry name" value="WD_REPEATS_2"/>
    <property type="match status" value="1"/>
</dbReference>
<dbReference type="SUPFAM" id="SSF50978">
    <property type="entry name" value="WD40 repeat-like"/>
    <property type="match status" value="1"/>
</dbReference>
<dbReference type="Proteomes" id="UP000092460">
    <property type="component" value="Unassembled WGS sequence"/>
</dbReference>
<evidence type="ECO:0000256" key="1">
    <source>
        <dbReference type="ARBA" id="ARBA00004138"/>
    </source>
</evidence>
<dbReference type="PANTHER" id="PTHR14885:SF3">
    <property type="entry name" value="CILIA- AND FLAGELLA-ASSOCIATED PROTEIN 44"/>
    <property type="match status" value="1"/>
</dbReference>
<reference evidence="11" key="1">
    <citation type="submission" date="2015-01" db="EMBL/GenBank/DDBJ databases">
        <authorList>
            <person name="Aksoy S."/>
            <person name="Warren W."/>
            <person name="Wilson R.K."/>
        </authorList>
    </citation>
    <scope>NUCLEOTIDE SEQUENCE [LARGE SCALE GENOMIC DNA]</scope>
    <source>
        <strain evidence="11">IAEA</strain>
    </source>
</reference>
<dbReference type="EnsemblMetazoa" id="GPPI006534-RA">
    <property type="protein sequence ID" value="GPPI006534-PA"/>
    <property type="gene ID" value="GPPI006534"/>
</dbReference>
<keyword evidence="8" id="KW-0966">Cell projection</keyword>
<dbReference type="PANTHER" id="PTHR14885">
    <property type="entry name" value="CILIA- AND FLAGELLA-ASSOCIATED PROTEIN 43-RELATED"/>
    <property type="match status" value="1"/>
</dbReference>
<accession>A0A1B0AS25</accession>
<reference evidence="10" key="2">
    <citation type="submission" date="2020-05" db="UniProtKB">
        <authorList>
            <consortium name="EnsemblMetazoa"/>
        </authorList>
    </citation>
    <scope>IDENTIFICATION</scope>
    <source>
        <strain evidence="10">IAEA</strain>
    </source>
</reference>
<keyword evidence="6" id="KW-0175">Coiled coil</keyword>
<dbReference type="InterPro" id="IPR001680">
    <property type="entry name" value="WD40_rpt"/>
</dbReference>
<dbReference type="PROSITE" id="PS50294">
    <property type="entry name" value="WD_REPEATS_REGION"/>
    <property type="match status" value="1"/>
</dbReference>
<keyword evidence="11" id="KW-1185">Reference proteome</keyword>
<evidence type="ECO:0000256" key="2">
    <source>
        <dbReference type="ARBA" id="ARBA00004245"/>
    </source>
</evidence>
<proteinExistence type="predicted"/>
<evidence type="ECO:0000256" key="8">
    <source>
        <dbReference type="ARBA" id="ARBA00023273"/>
    </source>
</evidence>
<keyword evidence="5" id="KW-0677">Repeat</keyword>
<feature type="repeat" description="WD" evidence="9">
    <location>
        <begin position="87"/>
        <end position="128"/>
    </location>
</feature>
<evidence type="ECO:0000256" key="4">
    <source>
        <dbReference type="ARBA" id="ARBA00022574"/>
    </source>
</evidence>
<dbReference type="GO" id="GO:0005929">
    <property type="term" value="C:cilium"/>
    <property type="evidence" value="ECO:0007669"/>
    <property type="project" value="UniProtKB-SubCell"/>
</dbReference>
<comment type="subcellular location">
    <subcellularLocation>
        <location evidence="1">Cell projection</location>
        <location evidence="1">Cilium</location>
    </subcellularLocation>
    <subcellularLocation>
        <location evidence="2">Cytoplasm</location>
        <location evidence="2">Cytoskeleton</location>
    </subcellularLocation>
</comment>
<dbReference type="VEuPathDB" id="VectorBase:GPPI006534"/>
<sequence length="128" mass="14717">MLADENVISGCEWGNMLLWEAGLIKFEITRKGVSHAKSLIKRALISYGFIYEYRYRVWIWLQVGVIRQIYVDLKVQSAPTIHLMRAIKAHTAAVTKMTINPRNSLMVTEVADCTIFIYNLSDQTISHK</sequence>
<dbReference type="GO" id="GO:0005856">
    <property type="term" value="C:cytoskeleton"/>
    <property type="evidence" value="ECO:0007669"/>
    <property type="project" value="UniProtKB-SubCell"/>
</dbReference>
<keyword evidence="3" id="KW-0963">Cytoplasm</keyword>
<protein>
    <submittedName>
        <fullName evidence="10">Uncharacterized protein</fullName>
    </submittedName>
</protein>
<evidence type="ECO:0000256" key="9">
    <source>
        <dbReference type="PROSITE-ProRule" id="PRU00221"/>
    </source>
</evidence>
<organism evidence="10 11">
    <name type="scientific">Glossina palpalis gambiensis</name>
    <dbReference type="NCBI Taxonomy" id="67801"/>
    <lineage>
        <taxon>Eukaryota</taxon>
        <taxon>Metazoa</taxon>
        <taxon>Ecdysozoa</taxon>
        <taxon>Arthropoda</taxon>
        <taxon>Hexapoda</taxon>
        <taxon>Insecta</taxon>
        <taxon>Pterygota</taxon>
        <taxon>Neoptera</taxon>
        <taxon>Endopterygota</taxon>
        <taxon>Diptera</taxon>
        <taxon>Brachycera</taxon>
        <taxon>Muscomorpha</taxon>
        <taxon>Hippoboscoidea</taxon>
        <taxon>Glossinidae</taxon>
        <taxon>Glossina</taxon>
    </lineage>
</organism>
<evidence type="ECO:0000256" key="5">
    <source>
        <dbReference type="ARBA" id="ARBA00022737"/>
    </source>
</evidence>
<name>A0A1B0AS25_9MUSC</name>
<evidence type="ECO:0000313" key="11">
    <source>
        <dbReference type="Proteomes" id="UP000092460"/>
    </source>
</evidence>
<dbReference type="AlphaFoldDB" id="A0A1B0AS25"/>
<evidence type="ECO:0000256" key="7">
    <source>
        <dbReference type="ARBA" id="ARBA00023212"/>
    </source>
</evidence>
<dbReference type="InterPro" id="IPR036322">
    <property type="entry name" value="WD40_repeat_dom_sf"/>
</dbReference>
<dbReference type="STRING" id="67801.A0A1B0AS25"/>